<accession>A0A1I5SI89</accession>
<keyword evidence="2" id="KW-0378">Hydrolase</keyword>
<evidence type="ECO:0000256" key="2">
    <source>
        <dbReference type="ARBA" id="ARBA00022801"/>
    </source>
</evidence>
<name>A0A1I5SI89_9PSEU</name>
<evidence type="ECO:0000259" key="5">
    <source>
        <dbReference type="Pfam" id="PF00149"/>
    </source>
</evidence>
<sequence>MIGKDIMTAPTHTIVQISDTHIVPEGALLHDKVDTTANLTAALAGAEALGNVKVVVLTGDLADTADQAAYRRLRAIVDEFTTRSGIPVLYMMGNHDERAAFRTGLLGEEPSIEPYDHSSEHDGLRVIVMDSTVPGHHYGECTPEQLDWLRTELATPAPAGTVLALHHPPMPMAVPLMEELGFRGIDELAGVIRGTDVRIVLSGHAHHAAATVLAGIPVWISGATAYTQDGFAGPEMLRGVVGAACTRVDVYPGLATATSVPVTPPGTVYEARVSELLAMAGQAR</sequence>
<dbReference type="GO" id="GO:0016787">
    <property type="term" value="F:hydrolase activity"/>
    <property type="evidence" value="ECO:0007669"/>
    <property type="project" value="UniProtKB-KW"/>
</dbReference>
<dbReference type="InterPro" id="IPR050884">
    <property type="entry name" value="CNP_phosphodiesterase-III"/>
</dbReference>
<dbReference type="Gene3D" id="3.60.21.10">
    <property type="match status" value="1"/>
</dbReference>
<dbReference type="EMBL" id="FOWC01000006">
    <property type="protein sequence ID" value="SFP70371.1"/>
    <property type="molecule type" value="Genomic_DNA"/>
</dbReference>
<evidence type="ECO:0000313" key="7">
    <source>
        <dbReference type="Proteomes" id="UP000199137"/>
    </source>
</evidence>
<protein>
    <submittedName>
        <fullName evidence="6">3',5'-cyclic AMP phosphodiesterase CpdA</fullName>
    </submittedName>
</protein>
<dbReference type="GO" id="GO:0046872">
    <property type="term" value="F:metal ion binding"/>
    <property type="evidence" value="ECO:0007669"/>
    <property type="project" value="UniProtKB-KW"/>
</dbReference>
<gene>
    <name evidence="6" type="ORF">SAMN05421854_106328</name>
</gene>
<dbReference type="PANTHER" id="PTHR42988:SF2">
    <property type="entry name" value="CYCLIC NUCLEOTIDE PHOSPHODIESTERASE CBUA0032-RELATED"/>
    <property type="match status" value="1"/>
</dbReference>
<dbReference type="SUPFAM" id="SSF56300">
    <property type="entry name" value="Metallo-dependent phosphatases"/>
    <property type="match status" value="1"/>
</dbReference>
<feature type="domain" description="Calcineurin-like phosphoesterase" evidence="5">
    <location>
        <begin position="13"/>
        <end position="207"/>
    </location>
</feature>
<proteinExistence type="inferred from homology"/>
<dbReference type="STRING" id="112413.SAMN05421854_106328"/>
<evidence type="ECO:0000256" key="1">
    <source>
        <dbReference type="ARBA" id="ARBA00022723"/>
    </source>
</evidence>
<evidence type="ECO:0000313" key="6">
    <source>
        <dbReference type="EMBL" id="SFP70371.1"/>
    </source>
</evidence>
<dbReference type="Proteomes" id="UP000199137">
    <property type="component" value="Unassembled WGS sequence"/>
</dbReference>
<evidence type="ECO:0000256" key="4">
    <source>
        <dbReference type="ARBA" id="ARBA00025742"/>
    </source>
</evidence>
<keyword evidence="1" id="KW-0479">Metal-binding</keyword>
<dbReference type="PANTHER" id="PTHR42988">
    <property type="entry name" value="PHOSPHOHYDROLASE"/>
    <property type="match status" value="1"/>
</dbReference>
<dbReference type="InterPro" id="IPR029052">
    <property type="entry name" value="Metallo-depent_PP-like"/>
</dbReference>
<comment type="similarity">
    <text evidence="4">Belongs to the cyclic nucleotide phosphodiesterase class-III family.</text>
</comment>
<evidence type="ECO:0000256" key="3">
    <source>
        <dbReference type="ARBA" id="ARBA00023004"/>
    </source>
</evidence>
<organism evidence="6 7">
    <name type="scientific">Amycolatopsis rubida</name>
    <dbReference type="NCBI Taxonomy" id="112413"/>
    <lineage>
        <taxon>Bacteria</taxon>
        <taxon>Bacillati</taxon>
        <taxon>Actinomycetota</taxon>
        <taxon>Actinomycetes</taxon>
        <taxon>Pseudonocardiales</taxon>
        <taxon>Pseudonocardiaceae</taxon>
        <taxon>Amycolatopsis</taxon>
    </lineage>
</organism>
<reference evidence="6 7" key="1">
    <citation type="submission" date="2016-10" db="EMBL/GenBank/DDBJ databases">
        <authorList>
            <person name="de Groot N.N."/>
        </authorList>
    </citation>
    <scope>NUCLEOTIDE SEQUENCE [LARGE SCALE GENOMIC DNA]</scope>
    <source>
        <strain evidence="6 7">DSM 44637</strain>
    </source>
</reference>
<dbReference type="Pfam" id="PF00149">
    <property type="entry name" value="Metallophos"/>
    <property type="match status" value="1"/>
</dbReference>
<dbReference type="AlphaFoldDB" id="A0A1I5SI89"/>
<dbReference type="InterPro" id="IPR004843">
    <property type="entry name" value="Calcineurin-like_PHP"/>
</dbReference>
<keyword evidence="3" id="KW-0408">Iron</keyword>